<dbReference type="PANTHER" id="PTHR32282:SF33">
    <property type="entry name" value="PEPTIDOGLYCAN GLYCOSYLTRANSFERASE"/>
    <property type="match status" value="1"/>
</dbReference>
<proteinExistence type="predicted"/>
<keyword evidence="17" id="KW-1133">Transmembrane helix</keyword>
<evidence type="ECO:0000256" key="2">
    <source>
        <dbReference type="ARBA" id="ARBA00004401"/>
    </source>
</evidence>
<evidence type="ECO:0000256" key="4">
    <source>
        <dbReference type="ARBA" id="ARBA00018638"/>
    </source>
</evidence>
<evidence type="ECO:0000256" key="7">
    <source>
        <dbReference type="ARBA" id="ARBA00022676"/>
    </source>
</evidence>
<evidence type="ECO:0000256" key="3">
    <source>
        <dbReference type="ARBA" id="ARBA00012448"/>
    </source>
</evidence>
<keyword evidence="5" id="KW-0121">Carboxypeptidase</keyword>
<comment type="function">
    <text evidence="1">Cell wall formation. Synthesis of cross-linked peptidoglycan from the lipid intermediates. The enzyme has a penicillin-insensitive transglycosylase N-terminal domain (formation of linear glycan strands) and a penicillin-sensitive transpeptidase C-terminal domain (cross-linking of the peptide subunits).</text>
</comment>
<name>A0ABV9QLQ6_9FIRM</name>
<dbReference type="InterPro" id="IPR012338">
    <property type="entry name" value="Beta-lactam/transpept-like"/>
</dbReference>
<dbReference type="InterPro" id="IPR001460">
    <property type="entry name" value="PCN-bd_Tpept"/>
</dbReference>
<feature type="domain" description="Glycosyl transferase family 51" evidence="19">
    <location>
        <begin position="73"/>
        <end position="239"/>
    </location>
</feature>
<dbReference type="Pfam" id="PF00912">
    <property type="entry name" value="Transgly"/>
    <property type="match status" value="1"/>
</dbReference>
<keyword evidence="9" id="KW-0378">Hydrolase</keyword>
<evidence type="ECO:0000256" key="14">
    <source>
        <dbReference type="ARBA" id="ARBA00044770"/>
    </source>
</evidence>
<dbReference type="Gene3D" id="3.40.710.10">
    <property type="entry name" value="DD-peptidase/beta-lactamase superfamily"/>
    <property type="match status" value="1"/>
</dbReference>
<organism evidence="20 21">
    <name type="scientific">Filifactor villosus</name>
    <dbReference type="NCBI Taxonomy" id="29374"/>
    <lineage>
        <taxon>Bacteria</taxon>
        <taxon>Bacillati</taxon>
        <taxon>Bacillota</taxon>
        <taxon>Clostridia</taxon>
        <taxon>Peptostreptococcales</taxon>
        <taxon>Filifactoraceae</taxon>
        <taxon>Filifactor</taxon>
    </lineage>
</organism>
<keyword evidence="12" id="KW-0511">Multifunctional enzyme</keyword>
<evidence type="ECO:0000256" key="11">
    <source>
        <dbReference type="ARBA" id="ARBA00023251"/>
    </source>
</evidence>
<dbReference type="InterPro" id="IPR023346">
    <property type="entry name" value="Lysozyme-like_dom_sf"/>
</dbReference>
<feature type="domain" description="Penicillin-binding protein transpeptidase" evidence="18">
    <location>
        <begin position="418"/>
        <end position="696"/>
    </location>
</feature>
<evidence type="ECO:0000313" key="20">
    <source>
        <dbReference type="EMBL" id="MFC4804848.1"/>
    </source>
</evidence>
<evidence type="ECO:0000256" key="13">
    <source>
        <dbReference type="ARBA" id="ARBA00034000"/>
    </source>
</evidence>
<dbReference type="EC" id="3.4.16.4" evidence="3"/>
<dbReference type="EC" id="2.4.99.28" evidence="14"/>
<evidence type="ECO:0000256" key="9">
    <source>
        <dbReference type="ARBA" id="ARBA00022801"/>
    </source>
</evidence>
<feature type="compositionally biased region" description="Polar residues" evidence="16">
    <location>
        <begin position="777"/>
        <end position="789"/>
    </location>
</feature>
<keyword evidence="8 20" id="KW-0808">Transferase</keyword>
<keyword evidence="6" id="KW-0645">Protease</keyword>
<feature type="compositionally biased region" description="Acidic residues" evidence="16">
    <location>
        <begin position="804"/>
        <end position="820"/>
    </location>
</feature>
<comment type="catalytic activity">
    <reaction evidence="15">
        <text>[GlcNAc-(1-&gt;4)-Mur2Ac(oyl-L-Ala-gamma-D-Glu-L-Lys-D-Ala-D-Ala)](n)-di-trans,octa-cis-undecaprenyl diphosphate + beta-D-GlcNAc-(1-&gt;4)-Mur2Ac(oyl-L-Ala-gamma-D-Glu-L-Lys-D-Ala-D-Ala)-di-trans,octa-cis-undecaprenyl diphosphate = [GlcNAc-(1-&gt;4)-Mur2Ac(oyl-L-Ala-gamma-D-Glu-L-Lys-D-Ala-D-Ala)](n+1)-di-trans,octa-cis-undecaprenyl diphosphate + di-trans,octa-cis-undecaprenyl diphosphate + H(+)</text>
        <dbReference type="Rhea" id="RHEA:23708"/>
        <dbReference type="Rhea" id="RHEA-COMP:9602"/>
        <dbReference type="Rhea" id="RHEA-COMP:9603"/>
        <dbReference type="ChEBI" id="CHEBI:15378"/>
        <dbReference type="ChEBI" id="CHEBI:58405"/>
        <dbReference type="ChEBI" id="CHEBI:60033"/>
        <dbReference type="ChEBI" id="CHEBI:78435"/>
        <dbReference type="EC" id="2.4.99.28"/>
    </reaction>
</comment>
<evidence type="ECO:0000259" key="19">
    <source>
        <dbReference type="Pfam" id="PF00912"/>
    </source>
</evidence>
<keyword evidence="10" id="KW-0735">Signal-anchor</keyword>
<dbReference type="SUPFAM" id="SSF53955">
    <property type="entry name" value="Lysozyme-like"/>
    <property type="match status" value="1"/>
</dbReference>
<comment type="subcellular location">
    <subcellularLocation>
        <location evidence="2">Cell membrane</location>
        <topology evidence="2">Single-pass type II membrane protein</topology>
    </subcellularLocation>
</comment>
<accession>A0ABV9QLQ6</accession>
<comment type="caution">
    <text evidence="20">The sequence shown here is derived from an EMBL/GenBank/DDBJ whole genome shotgun (WGS) entry which is preliminary data.</text>
</comment>
<dbReference type="GO" id="GO:0016757">
    <property type="term" value="F:glycosyltransferase activity"/>
    <property type="evidence" value="ECO:0007669"/>
    <property type="project" value="UniProtKB-KW"/>
</dbReference>
<evidence type="ECO:0000256" key="8">
    <source>
        <dbReference type="ARBA" id="ARBA00022679"/>
    </source>
</evidence>
<sequence length="820" mass="91760">MKQSDNETTKPKRKRRKIKVWNFIFLLFFLFLLSTVGFALYAVMGVINTTPEIDPTKIGELLDESTFVYDYEGNLIEKIAHQDGYRVVASTDEIPKTLKQAIVAIEDERFYEHKGVDFKRLFGAVWYNLRTRSLGQGASTITMQLAKNLYTSFEKSYKRKIQDAYYAIEIEKQLSKDEILLAYMNVADFSRNVKGVQAAANTFFNKDVSELSLGESALLAGVPRRPVYYSPYKTEEIAADDDVGTLQILTILSTKEPYQPTEQDISNYYKAYSFGKIDRFMLSQLKKGDYYMRKAVLNPYAKERQAVVLDKMLELGYITETEKQEALNEEIHIKIGKRKASGISSYFTDVLKNEVIKSFVADGRTQEEAEKLFYQGGLRIYSTLNMDVQKKLEKTVNNPENFPGSYIDKEGIVQPQVSMVIMRPNTGEIRALVGGRGIGGNEIYNRAINPRSPGSSIKPLAVYAPALENGMTAATVFKDSPRYDKEKGKMWPKNSTGYMGQTVMRNLLIRSSNVGAVEVGTSIIAGSKDASIREMIRYLKDFGITSVVTRDQNPAHHDEVESLALGGMSHGISPLEMTAAYAAIANEGTYIKPVFFTRIEDSNGKVLLENKPFTKKVMNPANAFILKHMLYGVVNSKSPRGTGLPAKLSNMTTAGKTGTTNDKKDAWFVGITPYYTSALWIGSDMPKELNEGSIMAARLWKLVMEDVHKGLENVGFKKPANVVEVKVSPVTGLLSRRGYTEVFRAGTEPQEYSSESIVTEEDAMYDEDGNLIELSPEDNTSSSQNQPENETIPVPLQPQSPEPEQPEQPESDSEPDSPLF</sequence>
<keyword evidence="17" id="KW-0812">Transmembrane</keyword>
<protein>
    <recommendedName>
        <fullName evidence="4">Penicillin-binding protein 1A</fullName>
        <ecNumber evidence="14">2.4.99.28</ecNumber>
        <ecNumber evidence="3">3.4.16.4</ecNumber>
    </recommendedName>
</protein>
<dbReference type="SUPFAM" id="SSF56601">
    <property type="entry name" value="beta-lactamase/transpeptidase-like"/>
    <property type="match status" value="1"/>
</dbReference>
<comment type="catalytic activity">
    <reaction evidence="13">
        <text>Preferential cleavage: (Ac)2-L-Lys-D-Ala-|-D-Ala. Also transpeptidation of peptidyl-alanyl moieties that are N-acyl substituents of D-alanine.</text>
        <dbReference type="EC" id="3.4.16.4"/>
    </reaction>
</comment>
<keyword evidence="17" id="KW-0472">Membrane</keyword>
<reference evidence="21" key="1">
    <citation type="journal article" date="2019" name="Int. J. Syst. Evol. Microbiol.">
        <title>The Global Catalogue of Microorganisms (GCM) 10K type strain sequencing project: providing services to taxonomists for standard genome sequencing and annotation.</title>
        <authorList>
            <consortium name="The Broad Institute Genomics Platform"/>
            <consortium name="The Broad Institute Genome Sequencing Center for Infectious Disease"/>
            <person name="Wu L."/>
            <person name="Ma J."/>
        </authorList>
    </citation>
    <scope>NUCLEOTIDE SEQUENCE [LARGE SCALE GENOMIC DNA]</scope>
    <source>
        <strain evidence="21">CCUG 46385</strain>
    </source>
</reference>
<feature type="region of interest" description="Disordered" evidence="16">
    <location>
        <begin position="764"/>
        <end position="820"/>
    </location>
</feature>
<evidence type="ECO:0000256" key="10">
    <source>
        <dbReference type="ARBA" id="ARBA00022968"/>
    </source>
</evidence>
<evidence type="ECO:0000256" key="15">
    <source>
        <dbReference type="ARBA" id="ARBA00049902"/>
    </source>
</evidence>
<keyword evidence="11" id="KW-0046">Antibiotic resistance</keyword>
<evidence type="ECO:0000256" key="5">
    <source>
        <dbReference type="ARBA" id="ARBA00022645"/>
    </source>
</evidence>
<keyword evidence="7 20" id="KW-0328">Glycosyltransferase</keyword>
<evidence type="ECO:0000256" key="6">
    <source>
        <dbReference type="ARBA" id="ARBA00022670"/>
    </source>
</evidence>
<dbReference type="InterPro" id="IPR050396">
    <property type="entry name" value="Glycosyltr_51/Transpeptidase"/>
</dbReference>
<dbReference type="Pfam" id="PF00905">
    <property type="entry name" value="Transpeptidase"/>
    <property type="match status" value="1"/>
</dbReference>
<evidence type="ECO:0000256" key="1">
    <source>
        <dbReference type="ARBA" id="ARBA00002624"/>
    </source>
</evidence>
<dbReference type="PANTHER" id="PTHR32282">
    <property type="entry name" value="BINDING PROTEIN TRANSPEPTIDASE, PUTATIVE-RELATED"/>
    <property type="match status" value="1"/>
</dbReference>
<keyword evidence="21" id="KW-1185">Reference proteome</keyword>
<evidence type="ECO:0000259" key="18">
    <source>
        <dbReference type="Pfam" id="PF00905"/>
    </source>
</evidence>
<dbReference type="EMBL" id="JBHSHL010000025">
    <property type="protein sequence ID" value="MFC4804848.1"/>
    <property type="molecule type" value="Genomic_DNA"/>
</dbReference>
<evidence type="ECO:0000256" key="16">
    <source>
        <dbReference type="SAM" id="MobiDB-lite"/>
    </source>
</evidence>
<dbReference type="InterPro" id="IPR001264">
    <property type="entry name" value="Glyco_trans_51"/>
</dbReference>
<dbReference type="Gene3D" id="1.10.3810.10">
    <property type="entry name" value="Biosynthetic peptidoglycan transglycosylase-like"/>
    <property type="match status" value="1"/>
</dbReference>
<dbReference type="InterPro" id="IPR036950">
    <property type="entry name" value="PBP_transglycosylase"/>
</dbReference>
<evidence type="ECO:0000256" key="17">
    <source>
        <dbReference type="SAM" id="Phobius"/>
    </source>
</evidence>
<gene>
    <name evidence="20" type="ORF">ACFO4R_07115</name>
</gene>
<evidence type="ECO:0000256" key="12">
    <source>
        <dbReference type="ARBA" id="ARBA00023268"/>
    </source>
</evidence>
<dbReference type="Proteomes" id="UP001595916">
    <property type="component" value="Unassembled WGS sequence"/>
</dbReference>
<feature type="transmembrane region" description="Helical" evidence="17">
    <location>
        <begin position="20"/>
        <end position="44"/>
    </location>
</feature>
<dbReference type="RefSeq" id="WP_379788375.1">
    <property type="nucleotide sequence ID" value="NZ_JBHSHL010000025.1"/>
</dbReference>
<evidence type="ECO:0000313" key="21">
    <source>
        <dbReference type="Proteomes" id="UP001595916"/>
    </source>
</evidence>